<feature type="compositionally biased region" description="Low complexity" evidence="1">
    <location>
        <begin position="1"/>
        <end position="15"/>
    </location>
</feature>
<protein>
    <submittedName>
        <fullName evidence="2">Uncharacterized protein</fullName>
    </submittedName>
</protein>
<evidence type="ECO:0000313" key="3">
    <source>
        <dbReference type="Proteomes" id="UP001189429"/>
    </source>
</evidence>
<accession>A0ABN9RJL1</accession>
<dbReference type="Proteomes" id="UP001189429">
    <property type="component" value="Unassembled WGS sequence"/>
</dbReference>
<keyword evidence="3" id="KW-1185">Reference proteome</keyword>
<comment type="caution">
    <text evidence="2">The sequence shown here is derived from an EMBL/GenBank/DDBJ whole genome shotgun (WGS) entry which is preliminary data.</text>
</comment>
<feature type="region of interest" description="Disordered" evidence="1">
    <location>
        <begin position="39"/>
        <end position="66"/>
    </location>
</feature>
<sequence>SSTSGSRSSGWSSVSRRWRARGFRSGPSEAKVVRRLLGQQHRRGGRQDGADLALPEVAPAARLPGV</sequence>
<gene>
    <name evidence="2" type="ORF">PCOR1329_LOCUS20930</name>
</gene>
<proteinExistence type="predicted"/>
<evidence type="ECO:0000256" key="1">
    <source>
        <dbReference type="SAM" id="MobiDB-lite"/>
    </source>
</evidence>
<reference evidence="2" key="1">
    <citation type="submission" date="2023-10" db="EMBL/GenBank/DDBJ databases">
        <authorList>
            <person name="Chen Y."/>
            <person name="Shah S."/>
            <person name="Dougan E. K."/>
            <person name="Thang M."/>
            <person name="Chan C."/>
        </authorList>
    </citation>
    <scope>NUCLEOTIDE SEQUENCE [LARGE SCALE GENOMIC DNA]</scope>
</reference>
<feature type="non-terminal residue" evidence="2">
    <location>
        <position position="66"/>
    </location>
</feature>
<feature type="region of interest" description="Disordered" evidence="1">
    <location>
        <begin position="1"/>
        <end position="27"/>
    </location>
</feature>
<evidence type="ECO:0000313" key="2">
    <source>
        <dbReference type="EMBL" id="CAK0818775.1"/>
    </source>
</evidence>
<name>A0ABN9RJL1_9DINO</name>
<dbReference type="EMBL" id="CAUYUJ010006822">
    <property type="protein sequence ID" value="CAK0818775.1"/>
    <property type="molecule type" value="Genomic_DNA"/>
</dbReference>
<organism evidence="2 3">
    <name type="scientific">Prorocentrum cordatum</name>
    <dbReference type="NCBI Taxonomy" id="2364126"/>
    <lineage>
        <taxon>Eukaryota</taxon>
        <taxon>Sar</taxon>
        <taxon>Alveolata</taxon>
        <taxon>Dinophyceae</taxon>
        <taxon>Prorocentrales</taxon>
        <taxon>Prorocentraceae</taxon>
        <taxon>Prorocentrum</taxon>
    </lineage>
</organism>
<feature type="non-terminal residue" evidence="2">
    <location>
        <position position="1"/>
    </location>
</feature>